<dbReference type="Proteomes" id="UP001500416">
    <property type="component" value="Unassembled WGS sequence"/>
</dbReference>
<evidence type="ECO:0000256" key="1">
    <source>
        <dbReference type="SAM" id="MobiDB-lite"/>
    </source>
</evidence>
<keyword evidence="3" id="KW-1185">Reference proteome</keyword>
<proteinExistence type="predicted"/>
<accession>A0ABN0UHW5</accession>
<protein>
    <submittedName>
        <fullName evidence="2">Uncharacterized protein</fullName>
    </submittedName>
</protein>
<sequence>MYHASCTALESTETMSDLRRTVLPFGFDLDREALWTVNDLGLPVVHAPEQPIRERIHVPLRERDRRWMFEGDEHIHGPSSGRGRHATRHGRVRARRERHLGTGSRYAALRARLRGRGRRRL</sequence>
<comment type="caution">
    <text evidence="2">The sequence shown here is derived from an EMBL/GenBank/DDBJ whole genome shotgun (WGS) entry which is preliminary data.</text>
</comment>
<feature type="region of interest" description="Disordered" evidence="1">
    <location>
        <begin position="72"/>
        <end position="99"/>
    </location>
</feature>
<dbReference type="EMBL" id="BAAABU010000019">
    <property type="protein sequence ID" value="GAA0251183.1"/>
    <property type="molecule type" value="Genomic_DNA"/>
</dbReference>
<evidence type="ECO:0000313" key="3">
    <source>
        <dbReference type="Proteomes" id="UP001500416"/>
    </source>
</evidence>
<organism evidence="2 3">
    <name type="scientific">Saccharothrix mutabilis subsp. mutabilis</name>
    <dbReference type="NCBI Taxonomy" id="66855"/>
    <lineage>
        <taxon>Bacteria</taxon>
        <taxon>Bacillati</taxon>
        <taxon>Actinomycetota</taxon>
        <taxon>Actinomycetes</taxon>
        <taxon>Pseudonocardiales</taxon>
        <taxon>Pseudonocardiaceae</taxon>
        <taxon>Saccharothrix</taxon>
    </lineage>
</organism>
<feature type="compositionally biased region" description="Basic residues" evidence="1">
    <location>
        <begin position="82"/>
        <end position="98"/>
    </location>
</feature>
<gene>
    <name evidence="2" type="ORF">GCM10010492_59350</name>
</gene>
<name>A0ABN0UHW5_9PSEU</name>
<evidence type="ECO:0000313" key="2">
    <source>
        <dbReference type="EMBL" id="GAA0251183.1"/>
    </source>
</evidence>
<reference evidence="2 3" key="1">
    <citation type="journal article" date="2019" name="Int. J. Syst. Evol. Microbiol.">
        <title>The Global Catalogue of Microorganisms (GCM) 10K type strain sequencing project: providing services to taxonomists for standard genome sequencing and annotation.</title>
        <authorList>
            <consortium name="The Broad Institute Genomics Platform"/>
            <consortium name="The Broad Institute Genome Sequencing Center for Infectious Disease"/>
            <person name="Wu L."/>
            <person name="Ma J."/>
        </authorList>
    </citation>
    <scope>NUCLEOTIDE SEQUENCE [LARGE SCALE GENOMIC DNA]</scope>
    <source>
        <strain evidence="2 3">JCM 3380</strain>
    </source>
</reference>